<comment type="caution">
    <text evidence="1">The sequence shown here is derived from an EMBL/GenBank/DDBJ whole genome shotgun (WGS) entry which is preliminary data.</text>
</comment>
<dbReference type="EMBL" id="CAMKVN010006371">
    <property type="protein sequence ID" value="CAI2190194.1"/>
    <property type="molecule type" value="Genomic_DNA"/>
</dbReference>
<organism evidence="1 2">
    <name type="scientific">Funneliformis geosporum</name>
    <dbReference type="NCBI Taxonomy" id="1117311"/>
    <lineage>
        <taxon>Eukaryota</taxon>
        <taxon>Fungi</taxon>
        <taxon>Fungi incertae sedis</taxon>
        <taxon>Mucoromycota</taxon>
        <taxon>Glomeromycotina</taxon>
        <taxon>Glomeromycetes</taxon>
        <taxon>Glomerales</taxon>
        <taxon>Glomeraceae</taxon>
        <taxon>Funneliformis</taxon>
    </lineage>
</organism>
<name>A0A9W4T2G6_9GLOM</name>
<protein>
    <submittedName>
        <fullName evidence="1">7607_t:CDS:1</fullName>
    </submittedName>
</protein>
<reference evidence="1" key="1">
    <citation type="submission" date="2022-08" db="EMBL/GenBank/DDBJ databases">
        <authorList>
            <person name="Kallberg Y."/>
            <person name="Tangrot J."/>
            <person name="Rosling A."/>
        </authorList>
    </citation>
    <scope>NUCLEOTIDE SEQUENCE</scope>
    <source>
        <strain evidence="1">Wild A</strain>
    </source>
</reference>
<evidence type="ECO:0000313" key="2">
    <source>
        <dbReference type="Proteomes" id="UP001153678"/>
    </source>
</evidence>
<evidence type="ECO:0000313" key="1">
    <source>
        <dbReference type="EMBL" id="CAI2190194.1"/>
    </source>
</evidence>
<keyword evidence="2" id="KW-1185">Reference proteome</keyword>
<sequence length="59" mass="7011">MVHGYDKENAMEGLKPKDTTQWEIACYKAKENLEKLVTEDLHKSYSANHWEAITEFFKY</sequence>
<dbReference type="Proteomes" id="UP001153678">
    <property type="component" value="Unassembled WGS sequence"/>
</dbReference>
<proteinExistence type="predicted"/>
<accession>A0A9W4T2G6</accession>
<dbReference type="AlphaFoldDB" id="A0A9W4T2G6"/>
<dbReference type="OrthoDB" id="2474645at2759"/>
<gene>
    <name evidence="1" type="ORF">FWILDA_LOCUS14453</name>
</gene>